<feature type="transmembrane region" description="Helical" evidence="7">
    <location>
        <begin position="526"/>
        <end position="546"/>
    </location>
</feature>
<feature type="domain" description="Threonine/Serine exporter ThrE" evidence="9">
    <location>
        <begin position="482"/>
        <end position="610"/>
    </location>
</feature>
<evidence type="ECO:0000256" key="7">
    <source>
        <dbReference type="SAM" id="Phobius"/>
    </source>
</evidence>
<dbReference type="PANTHER" id="PTHR31082:SF4">
    <property type="entry name" value="PHEROMONE-REGULATED MEMBRANE PROTEIN 10"/>
    <property type="match status" value="1"/>
</dbReference>
<keyword evidence="11" id="KW-1185">Reference proteome</keyword>
<evidence type="ECO:0000256" key="2">
    <source>
        <dbReference type="ARBA" id="ARBA00022692"/>
    </source>
</evidence>
<feature type="transmembrane region" description="Helical" evidence="7">
    <location>
        <begin position="588"/>
        <end position="612"/>
    </location>
</feature>
<feature type="domain" description="Threonine/serine exporter-like N-terminal" evidence="8">
    <location>
        <begin position="361"/>
        <end position="455"/>
    </location>
</feature>
<feature type="region of interest" description="Disordered" evidence="6">
    <location>
        <begin position="102"/>
        <end position="123"/>
    </location>
</feature>
<dbReference type="PANTHER" id="PTHR31082">
    <property type="entry name" value="PHEROMONE-REGULATED MEMBRANE PROTEIN 10"/>
    <property type="match status" value="1"/>
</dbReference>
<dbReference type="InterPro" id="IPR051361">
    <property type="entry name" value="ThrE/Ser_Exporter"/>
</dbReference>
<dbReference type="AlphaFoldDB" id="A0A8H7Q0B1"/>
<proteinExistence type="inferred from homology"/>
<dbReference type="OrthoDB" id="413008at2759"/>
<keyword evidence="3 7" id="KW-1133">Transmembrane helix</keyword>
<sequence length="625" mass="68103">MDEEQYEATHQPPVPFHDIPTAINTPTSTMSEATFNLDATVSFPPVPRTTTVQWQEEKETQQSHAEEAFDLVSTFTQGNSNTRPKKSGGVLSNLIRLGIADRRLKATQQPSKKKKRPPLYKSKSSLVSQSWNALGVSQGIWSSSTPLQTRSARTSLDLTEDPYTLAEQGSANYVHHLQERMQITADIADILQRQEFIIRLGKGLIRAGAPSHRIEAALEHTSRRLDVDGSYMVLPGLMMLTFGDAETHTSETKLIKCARGLDVAKLERVNHISHMVARGKMAVPEALDMLEEVRKSPPTWSTYWVLGAYVISAATVATLFFGGSWTDFWVSGIFGLFGKCSKPCGCVIEMFDNSLIILQQVGLFTLVAERFPMISNVFEIFVSICVAVIARALSQWICFSAVSLSAVVIALPGYSLTSAVMELSARNIVSGSIHLIYAVMYALMLAFGLGYGSAVYDVAAHPSSTAESMYCQSDPVNPFFYFLLLPIASVSISIIFGGSIRQIPVMLCGASIAFTIYHFMSQVPSLNSEIVTSVAAFGLGMFGNLYSRILKKLSFPILIGGIIILVPGSLGVRGAINLFDGSQSDNSGVFAVNMVAIGLSVTLGLFMANVVVYPNGKKRHVFLGF</sequence>
<dbReference type="EMBL" id="JAEPRA010000007">
    <property type="protein sequence ID" value="KAG2182970.1"/>
    <property type="molecule type" value="Genomic_DNA"/>
</dbReference>
<evidence type="ECO:0000259" key="9">
    <source>
        <dbReference type="Pfam" id="PF12821"/>
    </source>
</evidence>
<feature type="transmembrane region" description="Helical" evidence="7">
    <location>
        <begin position="479"/>
        <end position="496"/>
    </location>
</feature>
<evidence type="ECO:0000256" key="5">
    <source>
        <dbReference type="ARBA" id="ARBA00034125"/>
    </source>
</evidence>
<name>A0A8H7Q0B1_9FUNG</name>
<evidence type="ECO:0000256" key="1">
    <source>
        <dbReference type="ARBA" id="ARBA00004141"/>
    </source>
</evidence>
<comment type="caution">
    <text evidence="10">The sequence shown here is derived from an EMBL/GenBank/DDBJ whole genome shotgun (WGS) entry which is preliminary data.</text>
</comment>
<feature type="transmembrane region" description="Helical" evidence="7">
    <location>
        <begin position="303"/>
        <end position="322"/>
    </location>
</feature>
<keyword evidence="4 7" id="KW-0472">Membrane</keyword>
<organism evidence="10 11">
    <name type="scientific">Umbelopsis vinacea</name>
    <dbReference type="NCBI Taxonomy" id="44442"/>
    <lineage>
        <taxon>Eukaryota</taxon>
        <taxon>Fungi</taxon>
        <taxon>Fungi incertae sedis</taxon>
        <taxon>Mucoromycota</taxon>
        <taxon>Mucoromycotina</taxon>
        <taxon>Umbelopsidomycetes</taxon>
        <taxon>Umbelopsidales</taxon>
        <taxon>Umbelopsidaceae</taxon>
        <taxon>Umbelopsis</taxon>
    </lineage>
</organism>
<evidence type="ECO:0008006" key="12">
    <source>
        <dbReference type="Google" id="ProtNLM"/>
    </source>
</evidence>
<evidence type="ECO:0000313" key="11">
    <source>
        <dbReference type="Proteomes" id="UP000612746"/>
    </source>
</evidence>
<evidence type="ECO:0000256" key="4">
    <source>
        <dbReference type="ARBA" id="ARBA00023136"/>
    </source>
</evidence>
<dbReference type="Pfam" id="PF12821">
    <property type="entry name" value="ThrE_2"/>
    <property type="match status" value="1"/>
</dbReference>
<evidence type="ECO:0000256" key="6">
    <source>
        <dbReference type="SAM" id="MobiDB-lite"/>
    </source>
</evidence>
<evidence type="ECO:0000256" key="3">
    <source>
        <dbReference type="ARBA" id="ARBA00022989"/>
    </source>
</evidence>
<reference evidence="10" key="1">
    <citation type="submission" date="2020-12" db="EMBL/GenBank/DDBJ databases">
        <title>Metabolic potential, ecology and presence of endohyphal bacteria is reflected in genomic diversity of Mucoromycotina.</title>
        <authorList>
            <person name="Muszewska A."/>
            <person name="Okrasinska A."/>
            <person name="Steczkiewicz K."/>
            <person name="Drgas O."/>
            <person name="Orlowska M."/>
            <person name="Perlinska-Lenart U."/>
            <person name="Aleksandrzak-Piekarczyk T."/>
            <person name="Szatraj K."/>
            <person name="Zielenkiewicz U."/>
            <person name="Pilsyk S."/>
            <person name="Malc E."/>
            <person name="Mieczkowski P."/>
            <person name="Kruszewska J.S."/>
            <person name="Biernat P."/>
            <person name="Pawlowska J."/>
        </authorList>
    </citation>
    <scope>NUCLEOTIDE SEQUENCE</scope>
    <source>
        <strain evidence="10">WA0000051536</strain>
    </source>
</reference>
<dbReference type="Pfam" id="PF06738">
    <property type="entry name" value="ThrE"/>
    <property type="match status" value="2"/>
</dbReference>
<feature type="domain" description="Threonine/serine exporter-like N-terminal" evidence="8">
    <location>
        <begin position="195"/>
        <end position="339"/>
    </location>
</feature>
<dbReference type="GO" id="GO:0016020">
    <property type="term" value="C:membrane"/>
    <property type="evidence" value="ECO:0007669"/>
    <property type="project" value="UniProtKB-SubCell"/>
</dbReference>
<comment type="subcellular location">
    <subcellularLocation>
        <location evidence="1">Membrane</location>
        <topology evidence="1">Multi-pass membrane protein</topology>
    </subcellularLocation>
</comment>
<feature type="transmembrane region" description="Helical" evidence="7">
    <location>
        <begin position="435"/>
        <end position="459"/>
    </location>
</feature>
<evidence type="ECO:0000313" key="10">
    <source>
        <dbReference type="EMBL" id="KAG2182970.1"/>
    </source>
</evidence>
<comment type="similarity">
    <text evidence="5">Belongs to the ThrE exporter (TC 2.A.79) family.</text>
</comment>
<protein>
    <recommendedName>
        <fullName evidence="12">DUF1212-domain-containing protein</fullName>
    </recommendedName>
</protein>
<evidence type="ECO:0000259" key="8">
    <source>
        <dbReference type="Pfam" id="PF06738"/>
    </source>
</evidence>
<accession>A0A8H7Q0B1</accession>
<feature type="transmembrane region" description="Helical" evidence="7">
    <location>
        <begin position="399"/>
        <end position="423"/>
    </location>
</feature>
<gene>
    <name evidence="10" type="ORF">INT44_005951</name>
</gene>
<keyword evidence="2 7" id="KW-0812">Transmembrane</keyword>
<dbReference type="InterPro" id="IPR010619">
    <property type="entry name" value="ThrE-like_N"/>
</dbReference>
<dbReference type="Proteomes" id="UP000612746">
    <property type="component" value="Unassembled WGS sequence"/>
</dbReference>
<dbReference type="InterPro" id="IPR024528">
    <property type="entry name" value="ThrE_2"/>
</dbReference>
<feature type="transmembrane region" description="Helical" evidence="7">
    <location>
        <begin position="553"/>
        <end position="576"/>
    </location>
</feature>
<dbReference type="GO" id="GO:0022857">
    <property type="term" value="F:transmembrane transporter activity"/>
    <property type="evidence" value="ECO:0007669"/>
    <property type="project" value="InterPro"/>
</dbReference>
<feature type="transmembrane region" description="Helical" evidence="7">
    <location>
        <begin position="373"/>
        <end position="393"/>
    </location>
</feature>